<feature type="domain" description="ABC transmembrane type-1" evidence="6">
    <location>
        <begin position="18"/>
        <end position="297"/>
    </location>
</feature>
<feature type="transmembrane region" description="Helical" evidence="5">
    <location>
        <begin position="16"/>
        <end position="40"/>
    </location>
</feature>
<evidence type="ECO:0000256" key="1">
    <source>
        <dbReference type="ARBA" id="ARBA00004651"/>
    </source>
</evidence>
<dbReference type="InterPro" id="IPR011527">
    <property type="entry name" value="ABC1_TM_dom"/>
</dbReference>
<keyword evidence="3 5" id="KW-1133">Transmembrane helix</keyword>
<feature type="transmembrane region" description="Helical" evidence="5">
    <location>
        <begin position="133"/>
        <end position="150"/>
    </location>
</feature>
<gene>
    <name evidence="7" type="ORF">JCM19231_4984</name>
    <name evidence="8" type="ORF">JCM19241_4925</name>
</gene>
<dbReference type="GO" id="GO:0016887">
    <property type="term" value="F:ATP hydrolysis activity"/>
    <property type="evidence" value="ECO:0007669"/>
    <property type="project" value="InterPro"/>
</dbReference>
<sequence>MQTPYLTQKISLPDKLYLALSTIMTTLLGLVLPFSILIIFDRVLPNQAKDTLFLLFAIILLAIVLDYQLKKQEEHIINSIMKRFESNLTTKVFNSICLSKISRFQQLEPGEYLERISTIDEMKSFFGGESVKSFINICISLVTILIIGFINLGAGATLIIASLILAFSANYIANKKISVLEVKSDVEGVTQSKIIEIVSMPLDNKSRTMEHRLESIMTAMIEEREEQSINYEKLESEFNLILSLIQQLSIAAVVVLLAKAVINLEASQGIMAAVIMLTNRYFAPYQQVMRTLSRWKLNSSQIERIAEVMSLHSNPSARSEFIRMENLSIKTRQNKRIEFNCGHIYVMRGNSASGKTHLTSCLTQDRLDDSLSITCNDRPITEYDYMSWRESVAHINRHSRFVEGTIIENITCFRSSKNNEAFAVCESLGVKSEVDSLTSGFYTQFSGNKQVPFSRQTYYALLVVRAIVSGKELIVLDDVDNVYSESFLSNLVTTLTTKSNNNIVIIISNNLSQKQSRNLKQINLSKEHIE</sequence>
<dbReference type="GO" id="GO:0005886">
    <property type="term" value="C:plasma membrane"/>
    <property type="evidence" value="ECO:0007669"/>
    <property type="project" value="UniProtKB-SubCell"/>
</dbReference>
<dbReference type="Gene3D" id="1.20.1560.10">
    <property type="entry name" value="ABC transporter type 1, transmembrane domain"/>
    <property type="match status" value="1"/>
</dbReference>
<evidence type="ECO:0000313" key="10">
    <source>
        <dbReference type="Proteomes" id="UP000031671"/>
    </source>
</evidence>
<organism evidence="7 10">
    <name type="scientific">Vibrio ishigakensis</name>
    <dbReference type="NCBI Taxonomy" id="1481914"/>
    <lineage>
        <taxon>Bacteria</taxon>
        <taxon>Pseudomonadati</taxon>
        <taxon>Pseudomonadota</taxon>
        <taxon>Gammaproteobacteria</taxon>
        <taxon>Vibrionales</taxon>
        <taxon>Vibrionaceae</taxon>
        <taxon>Vibrio</taxon>
    </lineage>
</organism>
<keyword evidence="4 5" id="KW-0472">Membrane</keyword>
<dbReference type="PANTHER" id="PTHR24221:SF654">
    <property type="entry name" value="ATP-BINDING CASSETTE SUB-FAMILY B MEMBER 6"/>
    <property type="match status" value="1"/>
</dbReference>
<feature type="transmembrane region" description="Helical" evidence="5">
    <location>
        <begin position="52"/>
        <end position="69"/>
    </location>
</feature>
<accession>A0A0B8NXN8</accession>
<dbReference type="SUPFAM" id="SSF52540">
    <property type="entry name" value="P-loop containing nucleoside triphosphate hydrolases"/>
    <property type="match status" value="1"/>
</dbReference>
<feature type="transmembrane region" description="Helical" evidence="5">
    <location>
        <begin position="238"/>
        <end position="260"/>
    </location>
</feature>
<dbReference type="Proteomes" id="UP000031671">
    <property type="component" value="Unassembled WGS sequence"/>
</dbReference>
<dbReference type="AlphaFoldDB" id="A0A0B8NXN8"/>
<reference evidence="8 9" key="2">
    <citation type="submission" date="2015-01" db="EMBL/GenBank/DDBJ databases">
        <title>Vibrio sp. C94 JCM 19241 whole genome shotgun sequence.</title>
        <authorList>
            <person name="Sawabe T."/>
            <person name="Meirelles P."/>
            <person name="Feng G."/>
            <person name="Sayaka M."/>
            <person name="Hattori M."/>
            <person name="Ohkuma M."/>
        </authorList>
    </citation>
    <scope>NUCLEOTIDE SEQUENCE [LARGE SCALE GENOMIC DNA]</scope>
    <source>
        <strain evidence="9">JCM 19241</strain>
        <strain evidence="8">JCM19241</strain>
    </source>
</reference>
<evidence type="ECO:0000259" key="6">
    <source>
        <dbReference type="PROSITE" id="PS50929"/>
    </source>
</evidence>
<evidence type="ECO:0000313" key="7">
    <source>
        <dbReference type="EMBL" id="GAM59315.1"/>
    </source>
</evidence>
<reference evidence="9 10" key="3">
    <citation type="submission" date="2015-01" db="EMBL/GenBank/DDBJ databases">
        <authorList>
            <consortium name="NBRP consortium"/>
            <person name="Sawabe T."/>
            <person name="Meirelles P."/>
            <person name="Feng G."/>
            <person name="Sayaka M."/>
            <person name="Hattori M."/>
            <person name="Ohkuma M."/>
        </authorList>
    </citation>
    <scope>NUCLEOTIDE SEQUENCE [LARGE SCALE GENOMIC DNA]</scope>
    <source>
        <strain evidence="10">JCM 19231</strain>
        <strain evidence="9">JCM 19241</strain>
        <strain evidence="7">JCM19231</strain>
        <strain evidence="8">JCM19241</strain>
    </source>
</reference>
<proteinExistence type="predicted"/>
<dbReference type="Pfam" id="PF00005">
    <property type="entry name" value="ABC_tran"/>
    <property type="match status" value="1"/>
</dbReference>
<dbReference type="InterPro" id="IPR003439">
    <property type="entry name" value="ABC_transporter-like_ATP-bd"/>
</dbReference>
<dbReference type="EMBL" id="BBSC01000012">
    <property type="protein sequence ID" value="GAM78220.1"/>
    <property type="molecule type" value="Genomic_DNA"/>
</dbReference>
<evidence type="ECO:0000313" key="8">
    <source>
        <dbReference type="EMBL" id="GAM78220.1"/>
    </source>
</evidence>
<accession>A0A0B8QEZ6</accession>
<dbReference type="STRING" id="1481914.JCM19241_4925"/>
<dbReference type="GO" id="GO:0005524">
    <property type="term" value="F:ATP binding"/>
    <property type="evidence" value="ECO:0007669"/>
    <property type="project" value="InterPro"/>
</dbReference>
<reference evidence="7 10" key="1">
    <citation type="submission" date="2015-01" db="EMBL/GenBank/DDBJ databases">
        <title>Vibrio sp. C1 JCM 19231 whole genome shotgun sequence.</title>
        <authorList>
            <person name="Sawabe T."/>
            <person name="Meirelles P."/>
            <person name="Feng G."/>
            <person name="Sayaka M."/>
            <person name="Hattori M."/>
            <person name="Ohkuma M."/>
        </authorList>
    </citation>
    <scope>NUCLEOTIDE SEQUENCE [LARGE SCALE GENOMIC DNA]</scope>
    <source>
        <strain evidence="10">JCM 19231</strain>
        <strain evidence="7">JCM19231</strain>
    </source>
</reference>
<dbReference type="InterPro" id="IPR027417">
    <property type="entry name" value="P-loop_NTPase"/>
</dbReference>
<dbReference type="GO" id="GO:0140359">
    <property type="term" value="F:ABC-type transporter activity"/>
    <property type="evidence" value="ECO:0007669"/>
    <property type="project" value="InterPro"/>
</dbReference>
<keyword evidence="2 5" id="KW-0812">Transmembrane</keyword>
<dbReference type="InterPro" id="IPR036640">
    <property type="entry name" value="ABC1_TM_sf"/>
</dbReference>
<evidence type="ECO:0000256" key="4">
    <source>
        <dbReference type="ARBA" id="ARBA00023136"/>
    </source>
</evidence>
<evidence type="ECO:0000256" key="3">
    <source>
        <dbReference type="ARBA" id="ARBA00022989"/>
    </source>
</evidence>
<evidence type="ECO:0000256" key="5">
    <source>
        <dbReference type="SAM" id="Phobius"/>
    </source>
</evidence>
<evidence type="ECO:0000256" key="2">
    <source>
        <dbReference type="ARBA" id="ARBA00022692"/>
    </source>
</evidence>
<dbReference type="SUPFAM" id="SSF90123">
    <property type="entry name" value="ABC transporter transmembrane region"/>
    <property type="match status" value="1"/>
</dbReference>
<protein>
    <submittedName>
        <fullName evidence="7">ABC transporter protein</fullName>
    </submittedName>
</protein>
<dbReference type="EMBL" id="BBRZ01000140">
    <property type="protein sequence ID" value="GAM59315.1"/>
    <property type="molecule type" value="Genomic_DNA"/>
</dbReference>
<dbReference type="GO" id="GO:0034040">
    <property type="term" value="F:ATPase-coupled lipid transmembrane transporter activity"/>
    <property type="evidence" value="ECO:0007669"/>
    <property type="project" value="TreeGrafter"/>
</dbReference>
<keyword evidence="10" id="KW-1185">Reference proteome</keyword>
<evidence type="ECO:0000313" key="9">
    <source>
        <dbReference type="Proteomes" id="UP000031666"/>
    </source>
</evidence>
<name>A0A0B8NXN8_9VIBR</name>
<dbReference type="PROSITE" id="PS50929">
    <property type="entry name" value="ABC_TM1F"/>
    <property type="match status" value="1"/>
</dbReference>
<dbReference type="Gene3D" id="3.40.50.300">
    <property type="entry name" value="P-loop containing nucleotide triphosphate hydrolases"/>
    <property type="match status" value="1"/>
</dbReference>
<dbReference type="InterPro" id="IPR039421">
    <property type="entry name" value="Type_1_exporter"/>
</dbReference>
<comment type="subcellular location">
    <subcellularLocation>
        <location evidence="1">Cell membrane</location>
        <topology evidence="1">Multi-pass membrane protein</topology>
    </subcellularLocation>
</comment>
<dbReference type="Proteomes" id="UP000031666">
    <property type="component" value="Unassembled WGS sequence"/>
</dbReference>
<dbReference type="RefSeq" id="WP_261835200.1">
    <property type="nucleotide sequence ID" value="NZ_AP024881.1"/>
</dbReference>
<comment type="caution">
    <text evidence="7">The sequence shown here is derived from an EMBL/GenBank/DDBJ whole genome shotgun (WGS) entry which is preliminary data.</text>
</comment>
<dbReference type="PANTHER" id="PTHR24221">
    <property type="entry name" value="ATP-BINDING CASSETTE SUB-FAMILY B"/>
    <property type="match status" value="1"/>
</dbReference>